<proteinExistence type="predicted"/>
<accession>A0A178WD28</accession>
<dbReference type="SUPFAM" id="SSF54631">
    <property type="entry name" value="CBS-domain pair"/>
    <property type="match status" value="2"/>
</dbReference>
<dbReference type="AlphaFoldDB" id="A0A178WD28"/>
<dbReference type="ExpressionAtlas" id="A0A178WD28">
    <property type="expression patterns" value="baseline and differential"/>
</dbReference>
<dbReference type="Pfam" id="PF00571">
    <property type="entry name" value="CBS"/>
    <property type="match status" value="1"/>
</dbReference>
<keyword evidence="2 3" id="KW-0129">CBS domain</keyword>
<protein>
    <submittedName>
        <fullName evidence="5">CBSX4</fullName>
    </submittedName>
</protein>
<name>A0A178WD28_ARATH</name>
<dbReference type="InterPro" id="IPR046342">
    <property type="entry name" value="CBS_dom_sf"/>
</dbReference>
<organism evidence="5 6">
    <name type="scientific">Arabidopsis thaliana</name>
    <name type="common">Mouse-ear cress</name>
    <dbReference type="NCBI Taxonomy" id="3702"/>
    <lineage>
        <taxon>Eukaryota</taxon>
        <taxon>Viridiplantae</taxon>
        <taxon>Streptophyta</taxon>
        <taxon>Embryophyta</taxon>
        <taxon>Tracheophyta</taxon>
        <taxon>Spermatophyta</taxon>
        <taxon>Magnoliopsida</taxon>
        <taxon>eudicotyledons</taxon>
        <taxon>Gunneridae</taxon>
        <taxon>Pentapetalae</taxon>
        <taxon>rosids</taxon>
        <taxon>malvids</taxon>
        <taxon>Brassicales</taxon>
        <taxon>Brassicaceae</taxon>
        <taxon>Camelineae</taxon>
        <taxon>Arabidopsis</taxon>
    </lineage>
</organism>
<sequence>MNNEVTTKASKQRLEVHKPRPIFFETLTITQIQIFMQSYSRLMQFKVKDLMIDKRRLVEVPDNATLGDALNTMTILGIKPVANRVRAVPVAAKPGQWLGAGGSMIVELDKQSGSARKQYIGMVTMLDVVAHIAGDDGESGLDKKMAAPVSSIIGHCPEGLSLWSLNPNTSIMDCMEMLSKGIHRVLVPLDSNTENITGPELVESASAYAMLSQMDLISFFFDQSSQLHGILSHTVTDLSAIHNTVLALTSQARVKDAIQCMSIAMLNAVPIVEASGEGEDHKQLVDGKNRRVVGTFSASDLKGCHLATLRSWLPLNALEFVEKIPRTLLFTAATSTPGRELVTCHVTSTLAQVIHMVTTKRVHRVWVVDQNGGLQGLVSLTDIIAVVRSALLSGAPDLF</sequence>
<keyword evidence="1" id="KW-0677">Repeat</keyword>
<dbReference type="PANTHER" id="PTHR13780">
    <property type="entry name" value="AMP-ACTIVATED PROTEIN KINASE, GAMMA REGULATORY SUBUNIT"/>
    <property type="match status" value="1"/>
</dbReference>
<evidence type="ECO:0000313" key="5">
    <source>
        <dbReference type="EMBL" id="OAP16288.1"/>
    </source>
</evidence>
<dbReference type="Proteomes" id="UP000078284">
    <property type="component" value="Chromosome 1"/>
</dbReference>
<feature type="domain" description="CBS" evidence="4">
    <location>
        <begin position="335"/>
        <end position="393"/>
    </location>
</feature>
<dbReference type="EMBL" id="LUHQ01000001">
    <property type="protein sequence ID" value="OAP16288.1"/>
    <property type="molecule type" value="Genomic_DNA"/>
</dbReference>
<dbReference type="Gene3D" id="3.10.580.10">
    <property type="entry name" value="CBS-domain"/>
    <property type="match status" value="2"/>
</dbReference>
<evidence type="ECO:0000256" key="1">
    <source>
        <dbReference type="ARBA" id="ARBA00022737"/>
    </source>
</evidence>
<dbReference type="PANTHER" id="PTHR13780:SF102">
    <property type="entry name" value="SNF1-RELATED PROTEIN KINASE REGULATORY SUBUNIT GAMMA-LIKE PV42B"/>
    <property type="match status" value="1"/>
</dbReference>
<dbReference type="PROSITE" id="PS51371">
    <property type="entry name" value="CBS"/>
    <property type="match status" value="1"/>
</dbReference>
<comment type="caution">
    <text evidence="5">The sequence shown here is derived from an EMBL/GenBank/DDBJ whole genome shotgun (WGS) entry which is preliminary data.</text>
</comment>
<gene>
    <name evidence="5" type="ordered locus">AXX17_At1g74940</name>
</gene>
<evidence type="ECO:0000256" key="3">
    <source>
        <dbReference type="PROSITE-ProRule" id="PRU00703"/>
    </source>
</evidence>
<evidence type="ECO:0000256" key="2">
    <source>
        <dbReference type="ARBA" id="ARBA00023122"/>
    </source>
</evidence>
<evidence type="ECO:0000313" key="6">
    <source>
        <dbReference type="Proteomes" id="UP000078284"/>
    </source>
</evidence>
<dbReference type="InterPro" id="IPR000644">
    <property type="entry name" value="CBS_dom"/>
</dbReference>
<reference evidence="6" key="1">
    <citation type="journal article" date="2016" name="Proc. Natl. Acad. Sci. U.S.A.">
        <title>Chromosome-level assembly of Arabidopsis thaliana Ler reveals the extent of translocation and inversion polymorphisms.</title>
        <authorList>
            <person name="Zapata L."/>
            <person name="Ding J."/>
            <person name="Willing E.M."/>
            <person name="Hartwig B."/>
            <person name="Bezdan D."/>
            <person name="Jiao W.B."/>
            <person name="Patel V."/>
            <person name="Velikkakam James G."/>
            <person name="Koornneef M."/>
            <person name="Ossowski S."/>
            <person name="Schneeberger K."/>
        </authorList>
    </citation>
    <scope>NUCLEOTIDE SEQUENCE [LARGE SCALE GENOMIC DNA]</scope>
    <source>
        <strain evidence="6">cv. Landsberg erecta</strain>
    </source>
</reference>
<dbReference type="SMART" id="SM00116">
    <property type="entry name" value="CBS"/>
    <property type="match status" value="2"/>
</dbReference>
<evidence type="ECO:0000259" key="4">
    <source>
        <dbReference type="PROSITE" id="PS51371"/>
    </source>
</evidence>
<dbReference type="InterPro" id="IPR050511">
    <property type="entry name" value="AMPK_gamma/SDS23_families"/>
</dbReference>